<protein>
    <submittedName>
        <fullName evidence="2">Uncharacterized protein</fullName>
    </submittedName>
</protein>
<feature type="compositionally biased region" description="Basic and acidic residues" evidence="1">
    <location>
        <begin position="132"/>
        <end position="147"/>
    </location>
</feature>
<feature type="region of interest" description="Disordered" evidence="1">
    <location>
        <begin position="102"/>
        <end position="193"/>
    </location>
</feature>
<keyword evidence="3" id="KW-1185">Reference proteome</keyword>
<evidence type="ECO:0000313" key="2">
    <source>
        <dbReference type="EMBL" id="KAK0571379.1"/>
    </source>
</evidence>
<accession>A0AA39RCZ5</accession>
<feature type="compositionally biased region" description="Basic and acidic residues" evidence="1">
    <location>
        <begin position="104"/>
        <end position="122"/>
    </location>
</feature>
<reference evidence="2" key="2">
    <citation type="submission" date="2023-06" db="EMBL/GenBank/DDBJ databases">
        <authorList>
            <person name="Swenson N.G."/>
            <person name="Wegrzyn J.L."/>
            <person name="Mcevoy S.L."/>
        </authorList>
    </citation>
    <scope>NUCLEOTIDE SEQUENCE</scope>
    <source>
        <strain evidence="2">NS2018</strain>
        <tissue evidence="2">Leaf</tissue>
    </source>
</reference>
<dbReference type="AlphaFoldDB" id="A0AA39RCZ5"/>
<evidence type="ECO:0000313" key="3">
    <source>
        <dbReference type="Proteomes" id="UP001168877"/>
    </source>
</evidence>
<gene>
    <name evidence="2" type="ORF">LWI29_014896</name>
</gene>
<evidence type="ECO:0000256" key="1">
    <source>
        <dbReference type="SAM" id="MobiDB-lite"/>
    </source>
</evidence>
<dbReference type="EMBL" id="JAUESC010000388">
    <property type="protein sequence ID" value="KAK0571379.1"/>
    <property type="molecule type" value="Genomic_DNA"/>
</dbReference>
<name>A0AA39RCZ5_ACESA</name>
<comment type="caution">
    <text evidence="2">The sequence shown here is derived from an EMBL/GenBank/DDBJ whole genome shotgun (WGS) entry which is preliminary data.</text>
</comment>
<dbReference type="Proteomes" id="UP001168877">
    <property type="component" value="Unassembled WGS sequence"/>
</dbReference>
<sequence length="209" mass="22843">MNRKTTARKIAKNVDGASISNDPHPESLIYDIEEEVIGVEGELTIPWGQDRFSKLEKSINRIEGHIGRIADKVLNGEIKSSRDSLKLGSAIAILRSGRIVNNGRNEETTDESNKSPKERNDEEIGVSVRGNNEGERIQIPDEVETPKADPSNNKLPSPSFPKVGQVGGLVPAWKASSCPPSNPPREPTLPYGDFIPSGRLAYARLMNPP</sequence>
<reference evidence="2" key="1">
    <citation type="journal article" date="2022" name="Plant J.">
        <title>Strategies of tolerance reflected in two North American maple genomes.</title>
        <authorList>
            <person name="McEvoy S.L."/>
            <person name="Sezen U.U."/>
            <person name="Trouern-Trend A."/>
            <person name="McMahon S.M."/>
            <person name="Schaberg P.G."/>
            <person name="Yang J."/>
            <person name="Wegrzyn J.L."/>
            <person name="Swenson N.G."/>
        </authorList>
    </citation>
    <scope>NUCLEOTIDE SEQUENCE</scope>
    <source>
        <strain evidence="2">NS2018</strain>
    </source>
</reference>
<proteinExistence type="predicted"/>
<organism evidence="2 3">
    <name type="scientific">Acer saccharum</name>
    <name type="common">Sugar maple</name>
    <dbReference type="NCBI Taxonomy" id="4024"/>
    <lineage>
        <taxon>Eukaryota</taxon>
        <taxon>Viridiplantae</taxon>
        <taxon>Streptophyta</taxon>
        <taxon>Embryophyta</taxon>
        <taxon>Tracheophyta</taxon>
        <taxon>Spermatophyta</taxon>
        <taxon>Magnoliopsida</taxon>
        <taxon>eudicotyledons</taxon>
        <taxon>Gunneridae</taxon>
        <taxon>Pentapetalae</taxon>
        <taxon>rosids</taxon>
        <taxon>malvids</taxon>
        <taxon>Sapindales</taxon>
        <taxon>Sapindaceae</taxon>
        <taxon>Hippocastanoideae</taxon>
        <taxon>Acereae</taxon>
        <taxon>Acer</taxon>
    </lineage>
</organism>